<dbReference type="AlphaFoldDB" id="A0A9P7FL83"/>
<gene>
    <name evidence="2" type="ORF">F5147DRAFT_564263</name>
</gene>
<dbReference type="GeneID" id="64692973"/>
<dbReference type="OrthoDB" id="5599163at2759"/>
<feature type="region of interest" description="Disordered" evidence="1">
    <location>
        <begin position="1"/>
        <end position="29"/>
    </location>
</feature>
<accession>A0A9P7FL83</accession>
<feature type="non-terminal residue" evidence="2">
    <location>
        <position position="176"/>
    </location>
</feature>
<protein>
    <submittedName>
        <fullName evidence="2">Uncharacterized protein</fullName>
    </submittedName>
</protein>
<sequence length="176" mass="20144">MTNDEEESEGIFWTPPNNGSDYEQDSQSKASSFTMYKKVDKKVRPVPGVFPQEAQVVRQIPNDPLETLAPLSPNPPNVIPTKKLTAERLEALNINSKGFLRPEEERLFRHIMWLHQDALAFEDTDRGTLKESYFSPYIIPTVPHIPWEYKNIPIPPGIRSKVIEVLKLKIDAGVYE</sequence>
<keyword evidence="3" id="KW-1185">Reference proteome</keyword>
<evidence type="ECO:0000313" key="3">
    <source>
        <dbReference type="Proteomes" id="UP000823399"/>
    </source>
</evidence>
<reference evidence="2" key="1">
    <citation type="journal article" date="2020" name="New Phytol.">
        <title>Comparative genomics reveals dynamic genome evolution in host specialist ectomycorrhizal fungi.</title>
        <authorList>
            <person name="Lofgren L.A."/>
            <person name="Nguyen N.H."/>
            <person name="Vilgalys R."/>
            <person name="Ruytinx J."/>
            <person name="Liao H.L."/>
            <person name="Branco S."/>
            <person name="Kuo A."/>
            <person name="LaButti K."/>
            <person name="Lipzen A."/>
            <person name="Andreopoulos W."/>
            <person name="Pangilinan J."/>
            <person name="Riley R."/>
            <person name="Hundley H."/>
            <person name="Na H."/>
            <person name="Barry K."/>
            <person name="Grigoriev I.V."/>
            <person name="Stajich J.E."/>
            <person name="Kennedy P.G."/>
        </authorList>
    </citation>
    <scope>NUCLEOTIDE SEQUENCE</scope>
    <source>
        <strain evidence="2">FC423</strain>
    </source>
</reference>
<proteinExistence type="predicted"/>
<comment type="caution">
    <text evidence="2">The sequence shown here is derived from an EMBL/GenBank/DDBJ whole genome shotgun (WGS) entry which is preliminary data.</text>
</comment>
<evidence type="ECO:0000313" key="2">
    <source>
        <dbReference type="EMBL" id="KAG2119716.1"/>
    </source>
</evidence>
<dbReference type="EMBL" id="JABBWM010000002">
    <property type="protein sequence ID" value="KAG2119716.1"/>
    <property type="molecule type" value="Genomic_DNA"/>
</dbReference>
<dbReference type="Proteomes" id="UP000823399">
    <property type="component" value="Unassembled WGS sequence"/>
</dbReference>
<evidence type="ECO:0000256" key="1">
    <source>
        <dbReference type="SAM" id="MobiDB-lite"/>
    </source>
</evidence>
<feature type="compositionally biased region" description="Polar residues" evidence="1">
    <location>
        <begin position="15"/>
        <end position="29"/>
    </location>
</feature>
<name>A0A9P7FL83_9AGAM</name>
<organism evidence="2 3">
    <name type="scientific">Suillus discolor</name>
    <dbReference type="NCBI Taxonomy" id="1912936"/>
    <lineage>
        <taxon>Eukaryota</taxon>
        <taxon>Fungi</taxon>
        <taxon>Dikarya</taxon>
        <taxon>Basidiomycota</taxon>
        <taxon>Agaricomycotina</taxon>
        <taxon>Agaricomycetes</taxon>
        <taxon>Agaricomycetidae</taxon>
        <taxon>Boletales</taxon>
        <taxon>Suillineae</taxon>
        <taxon>Suillaceae</taxon>
        <taxon>Suillus</taxon>
    </lineage>
</organism>
<dbReference type="RefSeq" id="XP_041299542.1">
    <property type="nucleotide sequence ID" value="XM_041430714.1"/>
</dbReference>